<dbReference type="Proteomes" id="UP001211044">
    <property type="component" value="Chromosome"/>
</dbReference>
<evidence type="ECO:0000256" key="2">
    <source>
        <dbReference type="HAMAP-Rule" id="MF_00518"/>
    </source>
</evidence>
<dbReference type="HAMAP" id="MF_00518">
    <property type="entry name" value="Deacylase_Dtd"/>
    <property type="match status" value="1"/>
</dbReference>
<dbReference type="GO" id="GO:0051500">
    <property type="term" value="F:D-tyrosyl-tRNA(Tyr) deacylase activity"/>
    <property type="evidence" value="ECO:0007669"/>
    <property type="project" value="TreeGrafter"/>
</dbReference>
<dbReference type="Pfam" id="PF02580">
    <property type="entry name" value="Tyr_Deacylase"/>
    <property type="match status" value="1"/>
</dbReference>
<dbReference type="GO" id="GO:0005737">
    <property type="term" value="C:cytoplasm"/>
    <property type="evidence" value="ECO:0007669"/>
    <property type="project" value="UniProtKB-SubCell"/>
</dbReference>
<reference evidence="3" key="1">
    <citation type="submission" date="2023-01" db="EMBL/GenBank/DDBJ databases">
        <title>Comparative Genomic Analysis of the Clinically-Derived Winkia Strain NY0527 Provides Evidence into the Taxonomic Reassignment of Winkia neuii and Characterizes Their Virulence Traits.</title>
        <authorList>
            <person name="Cai X."/>
            <person name="Peng Y."/>
            <person name="Li M."/>
            <person name="Qiu Y."/>
            <person name="Wang Y."/>
            <person name="Xu L."/>
            <person name="Hou Q."/>
        </authorList>
    </citation>
    <scope>NUCLEOTIDE SEQUENCE</scope>
    <source>
        <strain evidence="3">NY0527</strain>
    </source>
</reference>
<evidence type="ECO:0000313" key="3">
    <source>
        <dbReference type="EMBL" id="WCE45713.1"/>
    </source>
</evidence>
<keyword evidence="2" id="KW-0820">tRNA-binding</keyword>
<dbReference type="PANTHER" id="PTHR10472:SF5">
    <property type="entry name" value="D-AMINOACYL-TRNA DEACYLASE 1"/>
    <property type="match status" value="1"/>
</dbReference>
<dbReference type="InterPro" id="IPR023509">
    <property type="entry name" value="DTD-like_sf"/>
</dbReference>
<dbReference type="KEGG" id="wne:PIG85_08685"/>
<keyword evidence="2 3" id="KW-0378">Hydrolase</keyword>
<dbReference type="EC" id="3.1.1.96" evidence="2"/>
<dbReference type="GO" id="GO:0043908">
    <property type="term" value="F:Ser(Gly)-tRNA(Ala) hydrolase activity"/>
    <property type="evidence" value="ECO:0007669"/>
    <property type="project" value="UniProtKB-UniRule"/>
</dbReference>
<dbReference type="AlphaFoldDB" id="A0AB38XN42"/>
<dbReference type="GO" id="GO:0000049">
    <property type="term" value="F:tRNA binding"/>
    <property type="evidence" value="ECO:0007669"/>
    <property type="project" value="UniProtKB-UniRule"/>
</dbReference>
<keyword evidence="2" id="KW-0694">RNA-binding</keyword>
<evidence type="ECO:0000313" key="4">
    <source>
        <dbReference type="Proteomes" id="UP001211044"/>
    </source>
</evidence>
<comment type="subunit">
    <text evidence="2">Homodimer.</text>
</comment>
<proteinExistence type="inferred from homology"/>
<dbReference type="Gene3D" id="3.50.80.10">
    <property type="entry name" value="D-tyrosyl-tRNA(Tyr) deacylase"/>
    <property type="match status" value="1"/>
</dbReference>
<sequence length="141" mass="15283">MRALIQRAEGANVTVEGKQLGGFTGQGLMVLLGITHEDGQEQVDKVVRKIADLRIFEDETSASDNDAPILLISQFTLYGDTRKGRRPSWSKAAPGQVAEPIYEAVAAGLRERGLHVETGQFGAHMKVSFTNDGPYTVLVEA</sequence>
<protein>
    <recommendedName>
        <fullName evidence="2">D-aminoacyl-tRNA deacylase</fullName>
        <shortName evidence="2">DTD</shortName>
        <ecNumber evidence="2">3.1.1.96</ecNumber>
    </recommendedName>
    <alternativeName>
        <fullName evidence="2">Gly-tRNA(Ala) deacylase</fullName>
        <ecNumber evidence="2">3.1.1.-</ecNumber>
    </alternativeName>
</protein>
<feature type="short sequence motif" description="Gly-cisPro motif, important for rejection of L-amino acids" evidence="2">
    <location>
        <begin position="133"/>
        <end position="134"/>
    </location>
</feature>
<comment type="catalytic activity">
    <reaction evidence="2">
        <text>glycyl-tRNA(Ala) + H2O = tRNA(Ala) + glycine + H(+)</text>
        <dbReference type="Rhea" id="RHEA:53744"/>
        <dbReference type="Rhea" id="RHEA-COMP:9657"/>
        <dbReference type="Rhea" id="RHEA-COMP:13640"/>
        <dbReference type="ChEBI" id="CHEBI:15377"/>
        <dbReference type="ChEBI" id="CHEBI:15378"/>
        <dbReference type="ChEBI" id="CHEBI:57305"/>
        <dbReference type="ChEBI" id="CHEBI:78442"/>
        <dbReference type="ChEBI" id="CHEBI:78522"/>
    </reaction>
</comment>
<gene>
    <name evidence="2 3" type="primary">dtd</name>
    <name evidence="3" type="ORF">PIG85_08685</name>
</gene>
<accession>A0AB38XN42</accession>
<evidence type="ECO:0000256" key="1">
    <source>
        <dbReference type="ARBA" id="ARBA00009673"/>
    </source>
</evidence>
<organism evidence="3 4">
    <name type="scientific">Winkia neuii subsp. anitrata</name>
    <dbReference type="NCBI Taxonomy" id="29318"/>
    <lineage>
        <taxon>Bacteria</taxon>
        <taxon>Bacillati</taxon>
        <taxon>Actinomycetota</taxon>
        <taxon>Actinomycetes</taxon>
        <taxon>Actinomycetales</taxon>
        <taxon>Actinomycetaceae</taxon>
        <taxon>Winkia</taxon>
    </lineage>
</organism>
<dbReference type="RefSeq" id="WP_271694501.1">
    <property type="nucleotide sequence ID" value="NZ_CP116394.1"/>
</dbReference>
<dbReference type="PANTHER" id="PTHR10472">
    <property type="entry name" value="D-TYROSYL-TRNA TYR DEACYLASE"/>
    <property type="match status" value="1"/>
</dbReference>
<dbReference type="EMBL" id="CP116394">
    <property type="protein sequence ID" value="WCE45713.1"/>
    <property type="molecule type" value="Genomic_DNA"/>
</dbReference>
<dbReference type="GO" id="GO:0106026">
    <property type="term" value="F:Gly-tRNA(Ala) deacylase activity"/>
    <property type="evidence" value="ECO:0007669"/>
    <property type="project" value="UniProtKB-UniRule"/>
</dbReference>
<comment type="domain">
    <text evidence="2">A Gly-cisPro motif from one monomer fits into the active site of the other monomer to allow specific chiral rejection of L-amino acids.</text>
</comment>
<comment type="subcellular location">
    <subcellularLocation>
        <location evidence="2">Cytoplasm</location>
    </subcellularLocation>
</comment>
<name>A0AB38XN42_9ACTO</name>
<dbReference type="GO" id="GO:0019478">
    <property type="term" value="P:D-amino acid catabolic process"/>
    <property type="evidence" value="ECO:0007669"/>
    <property type="project" value="UniProtKB-UniRule"/>
</dbReference>
<dbReference type="SUPFAM" id="SSF69500">
    <property type="entry name" value="DTD-like"/>
    <property type="match status" value="1"/>
</dbReference>
<comment type="catalytic activity">
    <reaction evidence="2">
        <text>a D-aminoacyl-tRNA + H2O = a tRNA + a D-alpha-amino acid + H(+)</text>
        <dbReference type="Rhea" id="RHEA:13953"/>
        <dbReference type="Rhea" id="RHEA-COMP:10123"/>
        <dbReference type="Rhea" id="RHEA-COMP:10124"/>
        <dbReference type="ChEBI" id="CHEBI:15377"/>
        <dbReference type="ChEBI" id="CHEBI:15378"/>
        <dbReference type="ChEBI" id="CHEBI:59871"/>
        <dbReference type="ChEBI" id="CHEBI:78442"/>
        <dbReference type="ChEBI" id="CHEBI:79333"/>
        <dbReference type="EC" id="3.1.1.96"/>
    </reaction>
</comment>
<dbReference type="InterPro" id="IPR003732">
    <property type="entry name" value="Daa-tRNA_deacyls_DTD"/>
</dbReference>
<comment type="similarity">
    <text evidence="1 2">Belongs to the DTD family.</text>
</comment>
<comment type="function">
    <text evidence="2">An aminoacyl-tRNA editing enzyme that deacylates mischarged D-aminoacyl-tRNAs. Also deacylates mischarged glycyl-tRNA(Ala), protecting cells against glycine mischarging by AlaRS. Acts via tRNA-based rather than protein-based catalysis; rejects L-amino acids rather than detecting D-amino acids in the active site. By recycling D-aminoacyl-tRNA to D-amino acids and free tRNA molecules, this enzyme counteracts the toxicity associated with the formation of D-aminoacyl-tRNA entities in vivo and helps enforce protein L-homochirality.</text>
</comment>
<dbReference type="NCBIfam" id="TIGR00256">
    <property type="entry name" value="D-aminoacyl-tRNA deacylase"/>
    <property type="match status" value="1"/>
</dbReference>
<dbReference type="EC" id="3.1.1.-" evidence="2"/>
<keyword evidence="2" id="KW-0963">Cytoplasm</keyword>
<dbReference type="FunFam" id="3.50.80.10:FF:000001">
    <property type="entry name" value="D-aminoacyl-tRNA deacylase"/>
    <property type="match status" value="1"/>
</dbReference>